<feature type="signal peptide" evidence="1">
    <location>
        <begin position="1"/>
        <end position="21"/>
    </location>
</feature>
<dbReference type="GO" id="GO:0043709">
    <property type="term" value="P:cell adhesion involved in single-species biofilm formation"/>
    <property type="evidence" value="ECO:0007669"/>
    <property type="project" value="TreeGrafter"/>
</dbReference>
<dbReference type="InterPro" id="IPR008966">
    <property type="entry name" value="Adhesion_dom_sf"/>
</dbReference>
<dbReference type="SUPFAM" id="SSF49401">
    <property type="entry name" value="Bacterial adhesins"/>
    <property type="match status" value="1"/>
</dbReference>
<dbReference type="Gene3D" id="2.60.40.1090">
    <property type="entry name" value="Fimbrial-type adhesion domain"/>
    <property type="match status" value="1"/>
</dbReference>
<dbReference type="InterPro" id="IPR050263">
    <property type="entry name" value="Bact_Fimbrial_Adh_Pro"/>
</dbReference>
<dbReference type="PANTHER" id="PTHR33420:SF10">
    <property type="entry name" value="FIMBRIAE MAJOR SUBUNIT"/>
    <property type="match status" value="1"/>
</dbReference>
<evidence type="ECO:0000259" key="2">
    <source>
        <dbReference type="Pfam" id="PF00419"/>
    </source>
</evidence>
<dbReference type="InterPro" id="IPR036937">
    <property type="entry name" value="Adhesion_dom_fimbrial_sf"/>
</dbReference>
<dbReference type="EMBL" id="DAASZT010000011">
    <property type="protein sequence ID" value="HAE7705467.1"/>
    <property type="molecule type" value="Genomic_DNA"/>
</dbReference>
<name>A0A736PGB8_SALET</name>
<organism evidence="3">
    <name type="scientific">Salmonella enterica subsp. enterica serovar Javiana</name>
    <dbReference type="NCBI Taxonomy" id="363569"/>
    <lineage>
        <taxon>Bacteria</taxon>
        <taxon>Pseudomonadati</taxon>
        <taxon>Pseudomonadota</taxon>
        <taxon>Gammaproteobacteria</taxon>
        <taxon>Enterobacterales</taxon>
        <taxon>Enterobacteriaceae</taxon>
        <taxon>Salmonella</taxon>
    </lineage>
</organism>
<feature type="chain" id="PRO_5028421493" evidence="1">
    <location>
        <begin position="22"/>
        <end position="181"/>
    </location>
</feature>
<gene>
    <name evidence="3" type="ORF">G4P47_004512</name>
</gene>
<evidence type="ECO:0000313" key="3">
    <source>
        <dbReference type="EMBL" id="HAE7705467.1"/>
    </source>
</evidence>
<accession>A0A736PGB8</accession>
<reference evidence="3" key="1">
    <citation type="journal article" date="2018" name="Genome Biol.">
        <title>SKESA: strategic k-mer extension for scrupulous assemblies.</title>
        <authorList>
            <person name="Souvorov A."/>
            <person name="Agarwala R."/>
            <person name="Lipman D.J."/>
        </authorList>
    </citation>
    <scope>NUCLEOTIDE SEQUENCE</scope>
    <source>
        <strain evidence="3">13-4047</strain>
    </source>
</reference>
<protein>
    <submittedName>
        <fullName evidence="3">Type 1 fimbrial protein</fullName>
    </submittedName>
</protein>
<dbReference type="GO" id="GO:0009289">
    <property type="term" value="C:pilus"/>
    <property type="evidence" value="ECO:0007669"/>
    <property type="project" value="InterPro"/>
</dbReference>
<comment type="caution">
    <text evidence="3">The sequence shown here is derived from an EMBL/GenBank/DDBJ whole genome shotgun (WGS) entry which is preliminary data.</text>
</comment>
<reference evidence="3" key="2">
    <citation type="submission" date="2018-07" db="EMBL/GenBank/DDBJ databases">
        <authorList>
            <consortium name="NCBI Pathogen Detection Project"/>
        </authorList>
    </citation>
    <scope>NUCLEOTIDE SEQUENCE</scope>
    <source>
        <strain evidence="3">13-4047</strain>
    </source>
</reference>
<evidence type="ECO:0000256" key="1">
    <source>
        <dbReference type="SAM" id="SignalP"/>
    </source>
</evidence>
<proteinExistence type="predicted"/>
<sequence length="181" mass="19916">MSKLSLVALIACAVSIPSAMAFGDPHGYVNFKGSVLPNSCKIENLGYKEVQLSPVINTLVNKDAPVQVKKFSIKVKDCYMDENLIPRLSWGKNSHITNDGYLKNTLMIGSNAALRLETKEGKVIDLSHGENKFDPDSKILSKDKPSLDYTFQVGYIKPKETNLPIIPGGVKAQAHYSITYN</sequence>
<dbReference type="PANTHER" id="PTHR33420">
    <property type="entry name" value="FIMBRIAL SUBUNIT ELFA-RELATED"/>
    <property type="match status" value="1"/>
</dbReference>
<dbReference type="Pfam" id="PF00419">
    <property type="entry name" value="Fimbrial"/>
    <property type="match status" value="1"/>
</dbReference>
<feature type="domain" description="Fimbrial-type adhesion" evidence="2">
    <location>
        <begin position="30"/>
        <end position="180"/>
    </location>
</feature>
<dbReference type="InterPro" id="IPR000259">
    <property type="entry name" value="Adhesion_dom_fimbrial"/>
</dbReference>
<dbReference type="AlphaFoldDB" id="A0A736PGB8"/>
<keyword evidence="1" id="KW-0732">Signal</keyword>